<dbReference type="RefSeq" id="WP_051527744.1">
    <property type="nucleotide sequence ID" value="NZ_JBHLZN010000001.1"/>
</dbReference>
<protein>
    <submittedName>
        <fullName evidence="5">Substrate-binding periplasmic protein</fullName>
    </submittedName>
</protein>
<dbReference type="Pfam" id="PF00497">
    <property type="entry name" value="SBP_bac_3"/>
    <property type="match status" value="1"/>
</dbReference>
<dbReference type="PANTHER" id="PTHR35936">
    <property type="entry name" value="MEMBRANE-BOUND LYTIC MUREIN TRANSGLYCOSYLASE F"/>
    <property type="match status" value="1"/>
</dbReference>
<name>A0ABV5Z723_9GAMM</name>
<dbReference type="InterPro" id="IPR001638">
    <property type="entry name" value="Solute-binding_3/MltF_N"/>
</dbReference>
<dbReference type="SUPFAM" id="SSF53850">
    <property type="entry name" value="Periplasmic binding protein-like II"/>
    <property type="match status" value="1"/>
</dbReference>
<organism evidence="5 6">
    <name type="scientific">Balneatrix alpica</name>
    <dbReference type="NCBI Taxonomy" id="75684"/>
    <lineage>
        <taxon>Bacteria</taxon>
        <taxon>Pseudomonadati</taxon>
        <taxon>Pseudomonadota</taxon>
        <taxon>Gammaproteobacteria</taxon>
        <taxon>Oceanospirillales</taxon>
        <taxon>Balneatrichaceae</taxon>
        <taxon>Balneatrix</taxon>
    </lineage>
</organism>
<evidence type="ECO:0000256" key="1">
    <source>
        <dbReference type="ARBA" id="ARBA00010333"/>
    </source>
</evidence>
<keyword evidence="6" id="KW-1185">Reference proteome</keyword>
<evidence type="ECO:0000256" key="2">
    <source>
        <dbReference type="ARBA" id="ARBA00022729"/>
    </source>
</evidence>
<comment type="similarity">
    <text evidence="1">Belongs to the bacterial solute-binding protein 3 family.</text>
</comment>
<reference evidence="5 6" key="1">
    <citation type="submission" date="2024-09" db="EMBL/GenBank/DDBJ databases">
        <authorList>
            <person name="Sun Q."/>
            <person name="Mori K."/>
        </authorList>
    </citation>
    <scope>NUCLEOTIDE SEQUENCE [LARGE SCALE GENOMIC DNA]</scope>
    <source>
        <strain evidence="5 6">ATCC 51285</strain>
    </source>
</reference>
<keyword evidence="2 3" id="KW-0732">Signal</keyword>
<evidence type="ECO:0000259" key="4">
    <source>
        <dbReference type="Pfam" id="PF00497"/>
    </source>
</evidence>
<accession>A0ABV5Z723</accession>
<dbReference type="EMBL" id="JBHLZN010000001">
    <property type="protein sequence ID" value="MFB9885062.1"/>
    <property type="molecule type" value="Genomic_DNA"/>
</dbReference>
<gene>
    <name evidence="5" type="ORF">ACFFLH_01375</name>
</gene>
<evidence type="ECO:0000313" key="5">
    <source>
        <dbReference type="EMBL" id="MFB9885062.1"/>
    </source>
</evidence>
<dbReference type="Proteomes" id="UP001589628">
    <property type="component" value="Unassembled WGS sequence"/>
</dbReference>
<proteinExistence type="inferred from homology"/>
<sequence>MWLSLITASLAAVLSAAAQAATPVTLYAGDTIAPYSYTEAGEVKGLYVEIVRAVTQRMPDYQVNIEAVPWRRGLSYVESGQGFAIFPPYHRSAMRANLWPYSLPMLAEEVVVFCRPEVVAKGLQRWPDDFGGLVIGRNAGFASGGVALEQAIEQKLIQIEEAPNAELNLLKLAGGRLDCFIDDRLATQWQWGQMKKLGTLPLSAQDSLQEVQVLSREQGFLAYTNQHLERYPFKEDFVRQFDQQLYELYRSGELQQLVDAYLR</sequence>
<feature type="chain" id="PRO_5045376222" evidence="3">
    <location>
        <begin position="21"/>
        <end position="263"/>
    </location>
</feature>
<feature type="domain" description="Solute-binding protein family 3/N-terminal" evidence="4">
    <location>
        <begin position="30"/>
        <end position="262"/>
    </location>
</feature>
<evidence type="ECO:0000313" key="6">
    <source>
        <dbReference type="Proteomes" id="UP001589628"/>
    </source>
</evidence>
<evidence type="ECO:0000256" key="3">
    <source>
        <dbReference type="SAM" id="SignalP"/>
    </source>
</evidence>
<dbReference type="PANTHER" id="PTHR35936:SF25">
    <property type="entry name" value="ABC TRANSPORTER SUBSTRATE-BINDING PROTEIN"/>
    <property type="match status" value="1"/>
</dbReference>
<dbReference type="Gene3D" id="3.40.190.10">
    <property type="entry name" value="Periplasmic binding protein-like II"/>
    <property type="match status" value="2"/>
</dbReference>
<feature type="signal peptide" evidence="3">
    <location>
        <begin position="1"/>
        <end position="20"/>
    </location>
</feature>
<comment type="caution">
    <text evidence="5">The sequence shown here is derived from an EMBL/GenBank/DDBJ whole genome shotgun (WGS) entry which is preliminary data.</text>
</comment>